<feature type="compositionally biased region" description="Basic and acidic residues" evidence="1">
    <location>
        <begin position="552"/>
        <end position="568"/>
    </location>
</feature>
<name>A0A6P5WGA8_9EIME</name>
<evidence type="ECO:0000256" key="1">
    <source>
        <dbReference type="SAM" id="MobiDB-lite"/>
    </source>
</evidence>
<feature type="compositionally biased region" description="Low complexity" evidence="1">
    <location>
        <begin position="448"/>
        <end position="461"/>
    </location>
</feature>
<reference evidence="3" key="1">
    <citation type="submission" date="2025-08" db="UniProtKB">
        <authorList>
            <consortium name="RefSeq"/>
        </authorList>
    </citation>
    <scope>IDENTIFICATION</scope>
</reference>
<dbReference type="Proteomes" id="UP000515125">
    <property type="component" value="Unplaced"/>
</dbReference>
<sequence>MPHLLQSLSVLYEGTEHSLEATENSFPEQRQTQQGQKQGPLDKEVLQRISNRLQILRLCILHQVLHKAQTDGREGNQQNQHQQTDHERELDRLPEKKAEPLCIKRPREASQCRAPAAAATSGSVVFCLANPIVAALLQLQPHELHFGHRSLCLYLRELYMHQQQDGQDGFKAPDQKDAACHGGAPQGSNSTRNRSSRHAGGRQCNSYGSPLQELPQETQQLLRAVVRRVLQEEPQLQEQSHLLLQQIWLTCLSRQTLLLLPTKGSAAAVEDSARALLEDSRKRLQELQKHNFVEQLPAFAAVQAAVPLPSSAEVRGAVEAAIHQQQHFLSAEEVLQLMPLEPSEAQQQQQQLTLLLRKARSILREEASGIVTALSPRLLLQLLDEAFSAITASRLQRLHSSDSKGPQNGLVSLVLKRFRDARELQLLQQAARGKLSGWPRQGASDDTSAVAAAPPQSNNSSAAENVSWLQQLYLATDNLLLQQLRGAFPFVVAPNGPLTNIVLQNQVKSAAAEKDVDKSLGLNTNRGSGWETVWGSSTPALESIADGCCEPTEGKEQNGEKPRRERKKTLEYRVTDGGVYIERSAQANCLTKRAPGMQETVMSLLHEGLPEVPRPSKFAAANSSGMPSRSRAPPTRGPPFGSPNSKADMWEITE</sequence>
<evidence type="ECO:0000313" key="2">
    <source>
        <dbReference type="Proteomes" id="UP000515125"/>
    </source>
</evidence>
<proteinExistence type="predicted"/>
<feature type="region of interest" description="Disordered" evidence="1">
    <location>
        <begin position="166"/>
        <end position="210"/>
    </location>
</feature>
<feature type="compositionally biased region" description="Basic and acidic residues" evidence="1">
    <location>
        <begin position="83"/>
        <end position="99"/>
    </location>
</feature>
<feature type="region of interest" description="Disordered" evidence="1">
    <location>
        <begin position="70"/>
        <end position="102"/>
    </location>
</feature>
<dbReference type="AlphaFoldDB" id="A0A6P5WGA8"/>
<feature type="region of interest" description="Disordered" evidence="1">
    <location>
        <begin position="436"/>
        <end position="461"/>
    </location>
</feature>
<feature type="region of interest" description="Disordered" evidence="1">
    <location>
        <begin position="612"/>
        <end position="654"/>
    </location>
</feature>
<evidence type="ECO:0000313" key="3">
    <source>
        <dbReference type="RefSeq" id="XP_022593444.2"/>
    </source>
</evidence>
<organism evidence="2 3">
    <name type="scientific">Cyclospora cayetanensis</name>
    <dbReference type="NCBI Taxonomy" id="88456"/>
    <lineage>
        <taxon>Eukaryota</taxon>
        <taxon>Sar</taxon>
        <taxon>Alveolata</taxon>
        <taxon>Apicomplexa</taxon>
        <taxon>Conoidasida</taxon>
        <taxon>Coccidia</taxon>
        <taxon>Eucoccidiorida</taxon>
        <taxon>Eimeriorina</taxon>
        <taxon>Eimeriidae</taxon>
        <taxon>Cyclospora</taxon>
    </lineage>
</organism>
<gene>
    <name evidence="3" type="primary">LOC34620170</name>
</gene>
<protein>
    <submittedName>
        <fullName evidence="3">Uncharacterized protein LOC34620170</fullName>
    </submittedName>
</protein>
<keyword evidence="2" id="KW-1185">Reference proteome</keyword>
<feature type="region of interest" description="Disordered" evidence="1">
    <location>
        <begin position="16"/>
        <end position="41"/>
    </location>
</feature>
<feature type="region of interest" description="Disordered" evidence="1">
    <location>
        <begin position="549"/>
        <end position="568"/>
    </location>
</feature>
<dbReference type="RefSeq" id="XP_022593444.2">
    <property type="nucleotide sequence ID" value="XM_022733432.2"/>
</dbReference>
<dbReference type="GeneID" id="34620170"/>
<feature type="compositionally biased region" description="Low complexity" evidence="1">
    <location>
        <begin position="29"/>
        <end position="38"/>
    </location>
</feature>
<accession>A0A6P5WGA8</accession>